<feature type="region of interest" description="Disordered" evidence="4">
    <location>
        <begin position="1"/>
        <end position="25"/>
    </location>
</feature>
<dbReference type="InterPro" id="IPR041698">
    <property type="entry name" value="Methyltransf_25"/>
</dbReference>
<evidence type="ECO:0000313" key="6">
    <source>
        <dbReference type="EMBL" id="CAG6398650.1"/>
    </source>
</evidence>
<comment type="caution">
    <text evidence="6">The sequence shown here is derived from an EMBL/GenBank/DDBJ whole genome shotgun (WGS) entry which is preliminary data.</text>
</comment>
<organism evidence="6 7">
    <name type="scientific">Actinacidiphila cocklensis</name>
    <dbReference type="NCBI Taxonomy" id="887465"/>
    <lineage>
        <taxon>Bacteria</taxon>
        <taxon>Bacillati</taxon>
        <taxon>Actinomycetota</taxon>
        <taxon>Actinomycetes</taxon>
        <taxon>Kitasatosporales</taxon>
        <taxon>Streptomycetaceae</taxon>
        <taxon>Actinacidiphila</taxon>
    </lineage>
</organism>
<evidence type="ECO:0000256" key="4">
    <source>
        <dbReference type="SAM" id="MobiDB-lite"/>
    </source>
</evidence>
<evidence type="ECO:0000256" key="1">
    <source>
        <dbReference type="ARBA" id="ARBA00022603"/>
    </source>
</evidence>
<sequence>MQEQPLHAHRPQDLPRGPHGGRPDWDAVYAGRPRWDIGRPQPAFLALAEAGAITGRVLDVGCGTGEHVLMCAGLGLEATGVDVAAAAIAAAERKAHERELTARFCRQDVTRLASLGETFDTVLDSGLLVHVIDDPEVRTAYLAGLRAAVPAGGRYFLLCFRDPRSDPRARHLTPQEIATCFADGWHLDTAAETTLDSRIDPGGIPAWLATLTRI</sequence>
<keyword evidence="1 6" id="KW-0489">Methyltransferase</keyword>
<gene>
    <name evidence="6" type="ORF">SCOCK_720010</name>
</gene>
<keyword evidence="7" id="KW-1185">Reference proteome</keyword>
<dbReference type="PANTHER" id="PTHR43464">
    <property type="entry name" value="METHYLTRANSFERASE"/>
    <property type="match status" value="1"/>
</dbReference>
<evidence type="ECO:0000256" key="2">
    <source>
        <dbReference type="ARBA" id="ARBA00022679"/>
    </source>
</evidence>
<dbReference type="AlphaFoldDB" id="A0A9W4GXD6"/>
<feature type="domain" description="Methyltransferase" evidence="5">
    <location>
        <begin position="57"/>
        <end position="147"/>
    </location>
</feature>
<dbReference type="PANTHER" id="PTHR43464:SF19">
    <property type="entry name" value="UBIQUINONE BIOSYNTHESIS O-METHYLTRANSFERASE, MITOCHONDRIAL"/>
    <property type="match status" value="1"/>
</dbReference>
<name>A0A9W4GXD6_9ACTN</name>
<dbReference type="CDD" id="cd02440">
    <property type="entry name" value="AdoMet_MTases"/>
    <property type="match status" value="1"/>
</dbReference>
<proteinExistence type="predicted"/>
<dbReference type="Pfam" id="PF13649">
    <property type="entry name" value="Methyltransf_25"/>
    <property type="match status" value="1"/>
</dbReference>
<evidence type="ECO:0000259" key="5">
    <source>
        <dbReference type="Pfam" id="PF13649"/>
    </source>
</evidence>
<reference evidence="6" key="1">
    <citation type="submission" date="2021-05" db="EMBL/GenBank/DDBJ databases">
        <authorList>
            <person name="Arsene-Ploetze F."/>
        </authorList>
    </citation>
    <scope>NUCLEOTIDE SEQUENCE</scope>
    <source>
        <strain evidence="6">DSM 42138</strain>
    </source>
</reference>
<evidence type="ECO:0000256" key="3">
    <source>
        <dbReference type="ARBA" id="ARBA00022691"/>
    </source>
</evidence>
<protein>
    <submittedName>
        <fullName evidence="6">Methyltransferase domain-containing protein</fullName>
    </submittedName>
</protein>
<evidence type="ECO:0000313" key="7">
    <source>
        <dbReference type="Proteomes" id="UP001152519"/>
    </source>
</evidence>
<keyword evidence="2" id="KW-0808">Transferase</keyword>
<accession>A0A9W4GXD6</accession>
<dbReference type="Gene3D" id="3.40.50.150">
    <property type="entry name" value="Vaccinia Virus protein VP39"/>
    <property type="match status" value="1"/>
</dbReference>
<dbReference type="GO" id="GO:0032259">
    <property type="term" value="P:methylation"/>
    <property type="evidence" value="ECO:0007669"/>
    <property type="project" value="UniProtKB-KW"/>
</dbReference>
<dbReference type="RefSeq" id="WP_251500294.1">
    <property type="nucleotide sequence ID" value="NZ_CAJSLV010000106.1"/>
</dbReference>
<dbReference type="GO" id="GO:0008168">
    <property type="term" value="F:methyltransferase activity"/>
    <property type="evidence" value="ECO:0007669"/>
    <property type="project" value="UniProtKB-KW"/>
</dbReference>
<dbReference type="Proteomes" id="UP001152519">
    <property type="component" value="Unassembled WGS sequence"/>
</dbReference>
<dbReference type="EMBL" id="CAJSLV010000106">
    <property type="protein sequence ID" value="CAG6398650.1"/>
    <property type="molecule type" value="Genomic_DNA"/>
</dbReference>
<keyword evidence="3" id="KW-0949">S-adenosyl-L-methionine</keyword>
<dbReference type="InterPro" id="IPR029063">
    <property type="entry name" value="SAM-dependent_MTases_sf"/>
</dbReference>
<dbReference type="SUPFAM" id="SSF53335">
    <property type="entry name" value="S-adenosyl-L-methionine-dependent methyltransferases"/>
    <property type="match status" value="1"/>
</dbReference>